<dbReference type="EMBL" id="JAKIJS010000001">
    <property type="protein sequence ID" value="MCF6137395.1"/>
    <property type="molecule type" value="Genomic_DNA"/>
</dbReference>
<accession>A0ABS9H162</accession>
<evidence type="ECO:0000313" key="2">
    <source>
        <dbReference type="Proteomes" id="UP001649381"/>
    </source>
</evidence>
<evidence type="ECO:0000313" key="1">
    <source>
        <dbReference type="EMBL" id="MCF6137395.1"/>
    </source>
</evidence>
<sequence length="231" mass="26066">MISCMCIAVDVKDSRRLNKEQLRISLINCCNEINAAFERDIIVPFDVRNGDELLGVIDHLAAGYNASQMIEEKLSSENIYLYIGLGIGTLDTIDSTIHTMNGSAVLNAFEARDRFLKKVHPEAKPWLSGEEASTTFFYINGYPYQSLNALHFAICEKKVGRSDKQKEVLTLMESHPEATYEQIGQILGYKSPKSTVSYLLTRAHYQTVLAMENSLIQLLNYLENDCLKEDV</sequence>
<keyword evidence="2" id="KW-1185">Reference proteome</keyword>
<organism evidence="1 2">
    <name type="scientific">Pseudalkalibacillus berkeleyi</name>
    <dbReference type="NCBI Taxonomy" id="1069813"/>
    <lineage>
        <taxon>Bacteria</taxon>
        <taxon>Bacillati</taxon>
        <taxon>Bacillota</taxon>
        <taxon>Bacilli</taxon>
        <taxon>Bacillales</taxon>
        <taxon>Fictibacillaceae</taxon>
        <taxon>Pseudalkalibacillus</taxon>
    </lineage>
</organism>
<gene>
    <name evidence="1" type="ORF">L2716_06605</name>
</gene>
<dbReference type="RefSeq" id="WP_236332950.1">
    <property type="nucleotide sequence ID" value="NZ_JAKIJS010000001.1"/>
</dbReference>
<dbReference type="Proteomes" id="UP001649381">
    <property type="component" value="Unassembled WGS sequence"/>
</dbReference>
<name>A0ABS9H162_9BACL</name>
<reference evidence="1 2" key="1">
    <citation type="submission" date="2022-01" db="EMBL/GenBank/DDBJ databases">
        <title>Alkalihalobacillus sp. EGI L200015, a novel bacterium isolated from a salt lake sediment.</title>
        <authorList>
            <person name="Gao L."/>
            <person name="Fang B.-Z."/>
            <person name="Li W.-J."/>
        </authorList>
    </citation>
    <scope>NUCLEOTIDE SEQUENCE [LARGE SCALE GENOMIC DNA]</scope>
    <source>
        <strain evidence="1 2">KCTC 12718</strain>
    </source>
</reference>
<comment type="caution">
    <text evidence="1">The sequence shown here is derived from an EMBL/GenBank/DDBJ whole genome shotgun (WGS) entry which is preliminary data.</text>
</comment>
<proteinExistence type="predicted"/>
<protein>
    <submittedName>
        <fullName evidence="1">SatD family protein</fullName>
    </submittedName>
</protein>